<name>A0A7J6MQJ8_PERCH</name>
<dbReference type="GO" id="GO:0005509">
    <property type="term" value="F:calcium ion binding"/>
    <property type="evidence" value="ECO:0007669"/>
    <property type="project" value="InterPro"/>
</dbReference>
<accession>A0A7J6MQJ8</accession>
<feature type="region of interest" description="Disordered" evidence="6">
    <location>
        <begin position="637"/>
        <end position="657"/>
    </location>
</feature>
<dbReference type="InterPro" id="IPR050431">
    <property type="entry name" value="Adaptor_comp_med_subunit"/>
</dbReference>
<feature type="compositionally biased region" description="Basic and acidic residues" evidence="6">
    <location>
        <begin position="675"/>
        <end position="694"/>
    </location>
</feature>
<dbReference type="OrthoDB" id="870at2759"/>
<evidence type="ECO:0000259" key="7">
    <source>
        <dbReference type="PROSITE" id="PS50222"/>
    </source>
</evidence>
<evidence type="ECO:0000256" key="5">
    <source>
        <dbReference type="SAM" id="Coils"/>
    </source>
</evidence>
<dbReference type="SUPFAM" id="SSF49447">
    <property type="entry name" value="Second domain of Mu2 adaptin subunit (ap50) of ap2 adaptor"/>
    <property type="match status" value="1"/>
</dbReference>
<feature type="compositionally biased region" description="Low complexity" evidence="6">
    <location>
        <begin position="718"/>
        <end position="730"/>
    </location>
</feature>
<evidence type="ECO:0000313" key="9">
    <source>
        <dbReference type="EMBL" id="KAF4673863.1"/>
    </source>
</evidence>
<gene>
    <name evidence="9" type="primary">AP3M2_2</name>
    <name evidence="9" type="ORF">FOL47_010011</name>
</gene>
<dbReference type="InterPro" id="IPR011992">
    <property type="entry name" value="EF-hand-dom_pair"/>
</dbReference>
<dbReference type="SUPFAM" id="SSF64356">
    <property type="entry name" value="SNARE-like"/>
    <property type="match status" value="1"/>
</dbReference>
<feature type="region of interest" description="Disordered" evidence="6">
    <location>
        <begin position="718"/>
        <end position="742"/>
    </location>
</feature>
<evidence type="ECO:0000256" key="2">
    <source>
        <dbReference type="ARBA" id="ARBA00022448"/>
    </source>
</evidence>
<comment type="subcellular location">
    <subcellularLocation>
        <location evidence="1">Endomembrane system</location>
    </subcellularLocation>
</comment>
<evidence type="ECO:0000259" key="8">
    <source>
        <dbReference type="PROSITE" id="PS51072"/>
    </source>
</evidence>
<dbReference type="SUPFAM" id="SSF47473">
    <property type="entry name" value="EF-hand"/>
    <property type="match status" value="1"/>
</dbReference>
<keyword evidence="2" id="KW-0813">Transport</keyword>
<dbReference type="Pfam" id="PF00928">
    <property type="entry name" value="Adap_comp_sub"/>
    <property type="match status" value="1"/>
</dbReference>
<evidence type="ECO:0000256" key="6">
    <source>
        <dbReference type="SAM" id="MobiDB-lite"/>
    </source>
</evidence>
<dbReference type="PROSITE" id="PS50222">
    <property type="entry name" value="EF_HAND_2"/>
    <property type="match status" value="1"/>
</dbReference>
<feature type="domain" description="EF-hand" evidence="7">
    <location>
        <begin position="539"/>
        <end position="574"/>
    </location>
</feature>
<dbReference type="InterPro" id="IPR002048">
    <property type="entry name" value="EF_hand_dom"/>
</dbReference>
<comment type="caution">
    <text evidence="9">The sequence shown here is derived from an EMBL/GenBank/DDBJ whole genome shotgun (WGS) entry which is preliminary data.</text>
</comment>
<organism evidence="9 10">
    <name type="scientific">Perkinsus chesapeaki</name>
    <name type="common">Clam parasite</name>
    <name type="synonym">Perkinsus andrewsi</name>
    <dbReference type="NCBI Taxonomy" id="330153"/>
    <lineage>
        <taxon>Eukaryota</taxon>
        <taxon>Sar</taxon>
        <taxon>Alveolata</taxon>
        <taxon>Perkinsozoa</taxon>
        <taxon>Perkinsea</taxon>
        <taxon>Perkinsida</taxon>
        <taxon>Perkinsidae</taxon>
        <taxon>Perkinsus</taxon>
    </lineage>
</organism>
<feature type="compositionally biased region" description="Basic residues" evidence="6">
    <location>
        <begin position="76"/>
        <end position="104"/>
    </location>
</feature>
<dbReference type="InterPro" id="IPR018247">
    <property type="entry name" value="EF_Hand_1_Ca_BS"/>
</dbReference>
<feature type="coiled-coil region" evidence="5">
    <location>
        <begin position="608"/>
        <end position="635"/>
    </location>
</feature>
<dbReference type="InterPro" id="IPR036168">
    <property type="entry name" value="AP2_Mu_C_sf"/>
</dbReference>
<dbReference type="PANTHER" id="PTHR10529">
    <property type="entry name" value="AP COMPLEX SUBUNIT MU"/>
    <property type="match status" value="1"/>
</dbReference>
<dbReference type="Proteomes" id="UP000591131">
    <property type="component" value="Unassembled WGS sequence"/>
</dbReference>
<dbReference type="GO" id="GO:0012505">
    <property type="term" value="C:endomembrane system"/>
    <property type="evidence" value="ECO:0007669"/>
    <property type="project" value="UniProtKB-SubCell"/>
</dbReference>
<dbReference type="PROSITE" id="PS51072">
    <property type="entry name" value="MHD"/>
    <property type="match status" value="1"/>
</dbReference>
<feature type="region of interest" description="Disordered" evidence="6">
    <location>
        <begin position="52"/>
        <end position="138"/>
    </location>
</feature>
<sequence length="1438" mass="159157">MTGEEEGEHYHHQPSAAATLAKSPEGGSKVIPLRELSFTIHITIDGEVHELPMPGTIECQSDDEEQHPQQPQHGLVTRKHKRKKCGRHRSRSRRPWIRKHHHRPATAPEGASAAGRGRPSQPGEEDISYIPPRSGISPHKRKNLLLGRIEDITKLCRRSGLKGLSDTTTPEAYAQQYLGLRFDISNDDDDRGMLVIVSAVLDWLEEPLSSPWHFHVQLGDTPDSPSTLFFVHDGLRDVINLHPDHLPLMRLIEFYLCASQRYNNSKREAMDAPPHPVGEAPHSYSSSVITLLERTIRRVHIRAERFIRDIKQWEGISRHWRYWADFQDEYADDHSEEVQHLGLKEITLIEDEVCRQRDRLVLGMQQIVARLGAWKLESGSNQEEEDSGFGSKPGMAALTKVVAVTAWDAKRKSNASVASNADDTAKQEEGVDGGRMSIAEENWGALGAKGWLRATYQAVKASECSEDDISSEEDEKGLPIEEKRFKKLTRKLKLDTIAAGMISAAFNSLVSEGSRSIDKNAYIQLCRRCILNRVGKHDSVDSVITEWFEEVDTDTDGRVTLKDILRWYKKFTLHRGNVVKSVLNKQQEQVKGVRKRNMIKQAMAPKKVQAIEDIIKRQQEEAEQIQQEKQQQQAAAAAAVSVDKSSEARKGSVRSSLGEGKKIAGLSKLKSQRTVRMEVSDNAPERTVSEEKKSVSSYRWLQSSATLGSLSCDTNSEAAASSSRAPSVNSHTDLYDDDQDEPVVRGSSRDIELYHQQQRDIADELKKIAGYSQKQGSMASFLAAVAATGSVKHVVMRPVDKRLVEAVKAGKKLPRPKSRESKVLLKRKPDALRPLAQVCSQKRLVESSLIPTKHDTGNISVIVYTNFAVVVKRFMIDCLFLLNPYGEEITSKVYRRRHHSLASYRKLVRTLFNKRDKCPTNLYGIVHASKVDTDGNDSTPCVLIYIYREYIYLAAVVSTDVSALLLFDILDTVYSVLLHYCSAALASSSLVGHRYPRVDEELLRDNFSTVAILLDEIIDGPGLPFTTNKANLEAMLPPPTMLGKFIAAVAGTSAKMASDRRNEVVAPQQPSPNLSLGVAPSNTTTSSFLASAMSSVMTGVTNAMAASSGALVNAANNRDTSATTIDIGGEYWWRPNSPHYTHNELYVDVVETFNCIVDDEGYVVDADVAGDVSVISKLNGLSPHATLNIRNIDIITSIVHFHPSVDVNKWYKDRKVSFVPADGRYSLCNYHTPFSRAQASGRLPIQLDLKMSFDRSGGRIDFTARPRVSAVLNTRATMLSRNNRGPHQQQHPSIVVDDVIVSIALPSSVSSGNLNTFMKSRTDHKSSPSIHIDNTPDGGCVLVWHVGQLVSNAAGGEDTVVAASGTLSYRSGTSPALSTDIANEQRCVAQVGFMIRGWCISGLRLDSLDITNIEGSTPPPQKGCRYSTVAGLMDVRVA</sequence>
<evidence type="ECO:0000256" key="1">
    <source>
        <dbReference type="ARBA" id="ARBA00004308"/>
    </source>
</evidence>
<feature type="domain" description="MHD" evidence="8">
    <location>
        <begin position="1142"/>
        <end position="1436"/>
    </location>
</feature>
<feature type="region of interest" description="Disordered" evidence="6">
    <location>
        <begin position="1"/>
        <end position="25"/>
    </location>
</feature>
<dbReference type="PROSITE" id="PS00018">
    <property type="entry name" value="EF_HAND_1"/>
    <property type="match status" value="1"/>
</dbReference>
<dbReference type="InterPro" id="IPR028565">
    <property type="entry name" value="MHD"/>
</dbReference>
<evidence type="ECO:0000256" key="3">
    <source>
        <dbReference type="ARBA" id="ARBA00022837"/>
    </source>
</evidence>
<evidence type="ECO:0000313" key="10">
    <source>
        <dbReference type="Proteomes" id="UP000591131"/>
    </source>
</evidence>
<feature type="region of interest" description="Disordered" evidence="6">
    <location>
        <begin position="675"/>
        <end position="695"/>
    </location>
</feature>
<dbReference type="EMBL" id="JAAPAO010000074">
    <property type="protein sequence ID" value="KAF4673863.1"/>
    <property type="molecule type" value="Genomic_DNA"/>
</dbReference>
<dbReference type="InterPro" id="IPR011012">
    <property type="entry name" value="Longin-like_dom_sf"/>
</dbReference>
<proteinExistence type="predicted"/>
<dbReference type="Gene3D" id="3.30.450.60">
    <property type="match status" value="1"/>
</dbReference>
<reference evidence="9 10" key="1">
    <citation type="submission" date="2020-04" db="EMBL/GenBank/DDBJ databases">
        <title>Perkinsus chesapeaki whole genome sequence.</title>
        <authorList>
            <person name="Bogema D.R."/>
        </authorList>
    </citation>
    <scope>NUCLEOTIDE SEQUENCE [LARGE SCALE GENOMIC DNA]</scope>
    <source>
        <strain evidence="9">ATCC PRA-425</strain>
    </source>
</reference>
<keyword evidence="3" id="KW-0106">Calcium</keyword>
<dbReference type="Gene3D" id="2.60.40.1170">
    <property type="entry name" value="Mu homology domain, subdomain B"/>
    <property type="match status" value="2"/>
</dbReference>
<keyword evidence="10" id="KW-1185">Reference proteome</keyword>
<evidence type="ECO:0000256" key="4">
    <source>
        <dbReference type="ARBA" id="ARBA00023136"/>
    </source>
</evidence>
<protein>
    <submittedName>
        <fullName evidence="9">AP-3 complex subunit mu-2</fullName>
    </submittedName>
</protein>
<keyword evidence="5" id="KW-0175">Coiled coil</keyword>
<dbReference type="Gene3D" id="1.10.238.10">
    <property type="entry name" value="EF-hand"/>
    <property type="match status" value="1"/>
</dbReference>
<keyword evidence="4" id="KW-0472">Membrane</keyword>